<proteinExistence type="predicted"/>
<sequence length="400" mass="44229">MKSKRIPTTAFRIATVLGLSAYSALSAKPLDFSSVTAADDVQWWWAVTVADVTNDGIQDIVYINNNAQGGHLGYRIGQTTPGLWEKVIVAETPPTGGEFASGDLETGDFDGDGDIDLIGVKHTGEWDDAKETAEIFWYENPSWTPRPIGDCLGAVKDLSTGDFNNDGLLDLAVLNFNNSQLRVYQQNQDKSFSIVYDTKQRGLHEGMDVGDIDGDGYPDIAANGYAFFSPGKSRKGWSVELIDERWVNQDGDWSQNATKNVCVDIDGDGLDEVFISHSERSGYPIAWYDRNEKGSWTINTVLNELSSCHTLQVYDMDLDGDLDVVAGINKDRAWNLKLREFPVLVMLNDGSGKKWEKNVITEGGIYNGRVADFEGDGDFDLFRLNGHEAKSIEVLVNQVK</sequence>
<keyword evidence="1 2" id="KW-0732">Signal</keyword>
<feature type="signal peptide" evidence="2">
    <location>
        <begin position="1"/>
        <end position="27"/>
    </location>
</feature>
<dbReference type="InterPro" id="IPR028994">
    <property type="entry name" value="Integrin_alpha_N"/>
</dbReference>
<dbReference type="InterPro" id="IPR013517">
    <property type="entry name" value="FG-GAP"/>
</dbReference>
<comment type="caution">
    <text evidence="3">The sequence shown here is derived from an EMBL/GenBank/DDBJ whole genome shotgun (WGS) entry which is preliminary data.</text>
</comment>
<dbReference type="Pfam" id="PF13517">
    <property type="entry name" value="FG-GAP_3"/>
    <property type="match status" value="2"/>
</dbReference>
<dbReference type="Proteomes" id="UP000617628">
    <property type="component" value="Unassembled WGS sequence"/>
</dbReference>
<protein>
    <submittedName>
        <fullName evidence="3">VCBS repeat-containing protein</fullName>
    </submittedName>
</protein>
<keyword evidence="4" id="KW-1185">Reference proteome</keyword>
<evidence type="ECO:0000313" key="3">
    <source>
        <dbReference type="EMBL" id="MBK1878260.1"/>
    </source>
</evidence>
<gene>
    <name evidence="3" type="ORF">JIN87_15375</name>
</gene>
<reference evidence="3" key="1">
    <citation type="submission" date="2021-01" db="EMBL/GenBank/DDBJ databases">
        <title>Modified the classification status of verrucomicrobia.</title>
        <authorList>
            <person name="Feng X."/>
        </authorList>
    </citation>
    <scope>NUCLEOTIDE SEQUENCE</scope>
    <source>
        <strain evidence="3">KCTC 13126</strain>
    </source>
</reference>
<evidence type="ECO:0000256" key="1">
    <source>
        <dbReference type="ARBA" id="ARBA00022729"/>
    </source>
</evidence>
<dbReference type="PANTHER" id="PTHR44103">
    <property type="entry name" value="PROPROTEIN CONVERTASE P"/>
    <property type="match status" value="1"/>
</dbReference>
<dbReference type="SUPFAM" id="SSF69318">
    <property type="entry name" value="Integrin alpha N-terminal domain"/>
    <property type="match status" value="2"/>
</dbReference>
<dbReference type="EMBL" id="JAENIL010000028">
    <property type="protein sequence ID" value="MBK1878260.1"/>
    <property type="molecule type" value="Genomic_DNA"/>
</dbReference>
<evidence type="ECO:0000313" key="4">
    <source>
        <dbReference type="Proteomes" id="UP000617628"/>
    </source>
</evidence>
<dbReference type="AlphaFoldDB" id="A0A934RV60"/>
<organism evidence="3 4">
    <name type="scientific">Pelagicoccus mobilis</name>
    <dbReference type="NCBI Taxonomy" id="415221"/>
    <lineage>
        <taxon>Bacteria</taxon>
        <taxon>Pseudomonadati</taxon>
        <taxon>Verrucomicrobiota</taxon>
        <taxon>Opitutia</taxon>
        <taxon>Puniceicoccales</taxon>
        <taxon>Pelagicoccaceae</taxon>
        <taxon>Pelagicoccus</taxon>
    </lineage>
</organism>
<dbReference type="RefSeq" id="WP_200356473.1">
    <property type="nucleotide sequence ID" value="NZ_JAENIL010000028.1"/>
</dbReference>
<dbReference type="Gene3D" id="2.130.10.130">
    <property type="entry name" value="Integrin alpha, N-terminal"/>
    <property type="match status" value="1"/>
</dbReference>
<evidence type="ECO:0000256" key="2">
    <source>
        <dbReference type="SAM" id="SignalP"/>
    </source>
</evidence>
<name>A0A934RV60_9BACT</name>
<feature type="chain" id="PRO_5037682468" evidence="2">
    <location>
        <begin position="28"/>
        <end position="400"/>
    </location>
</feature>
<accession>A0A934RV60</accession>
<dbReference type="PANTHER" id="PTHR44103:SF1">
    <property type="entry name" value="PROPROTEIN CONVERTASE P"/>
    <property type="match status" value="1"/>
</dbReference>